<dbReference type="InterPro" id="IPR021776">
    <property type="entry name" value="ActD"/>
</dbReference>
<proteinExistence type="predicted"/>
<feature type="transmembrane region" description="Helical" evidence="1">
    <location>
        <begin position="58"/>
        <end position="77"/>
    </location>
</feature>
<dbReference type="OrthoDB" id="9792475at2"/>
<keyword evidence="1" id="KW-0812">Transmembrane</keyword>
<dbReference type="AlphaFoldDB" id="A0A6B9FEV7"/>
<dbReference type="Proteomes" id="UP000012488">
    <property type="component" value="Chromosome"/>
</dbReference>
<evidence type="ECO:0000313" key="2">
    <source>
        <dbReference type="EMBL" id="QGY00909.1"/>
    </source>
</evidence>
<name>A0A6B9FEV7_9HYPH</name>
<dbReference type="PANTHER" id="PTHR40394">
    <property type="entry name" value="LIPOPROTEIN-RELATED"/>
    <property type="match status" value="1"/>
</dbReference>
<accession>A0A6B9FEV7</accession>
<dbReference type="Pfam" id="PF11821">
    <property type="entry name" value="ActD"/>
    <property type="match status" value="1"/>
</dbReference>
<keyword evidence="1" id="KW-0472">Membrane</keyword>
<sequence length="175" mass="19007">MSATTSAPLLAEFETPDALVRALRLARADGHCLLDAFTPFPLEELSEDFPPPRNPVRLVMALAGFGAAAAMYGLQWYSAVYAYPLNSGGRPLHSWPVFTLVPFEFGVLAAAVAGFAALLWACGLPRLNHPVHDMPQFERASQDRFLLLVAPKAEPGPLRRRLEEAGALLVSEMHG</sequence>
<keyword evidence="1" id="KW-1133">Transmembrane helix</keyword>
<protein>
    <submittedName>
        <fullName evidence="2">DUF3341 domain-containing protein</fullName>
    </submittedName>
</protein>
<gene>
    <name evidence="2" type="ORF">MMSR116_02570</name>
</gene>
<evidence type="ECO:0000313" key="3">
    <source>
        <dbReference type="Proteomes" id="UP000012488"/>
    </source>
</evidence>
<organism evidence="2 3">
    <name type="scientific">Methylobacterium mesophilicum SR1.6/6</name>
    <dbReference type="NCBI Taxonomy" id="908290"/>
    <lineage>
        <taxon>Bacteria</taxon>
        <taxon>Pseudomonadati</taxon>
        <taxon>Pseudomonadota</taxon>
        <taxon>Alphaproteobacteria</taxon>
        <taxon>Hyphomicrobiales</taxon>
        <taxon>Methylobacteriaceae</taxon>
        <taxon>Methylobacterium</taxon>
    </lineage>
</organism>
<dbReference type="RefSeq" id="WP_010683902.1">
    <property type="nucleotide sequence ID" value="NZ_CP043538.1"/>
</dbReference>
<reference evidence="2 3" key="2">
    <citation type="journal article" date="2013" name="Genome Announc.">
        <title>Draft Genome Sequence of Methylobacterium mesophilicum Strain SR1.6/6, Isolated from Citrus sinensis.</title>
        <authorList>
            <person name="Marinho Almeida D."/>
            <person name="Dini-Andreote F."/>
            <person name="Camargo Neves A.A."/>
            <person name="Juca Ramos R.T."/>
            <person name="Andreote F.D."/>
            <person name="Carneiro A.R."/>
            <person name="Oliveira de Souza Lima A."/>
            <person name="Caracciolo Gomes de Sa P.H."/>
            <person name="Ribeiro Barbosa M.S."/>
            <person name="Araujo W.L."/>
            <person name="Silva A."/>
        </authorList>
    </citation>
    <scope>NUCLEOTIDE SEQUENCE [LARGE SCALE GENOMIC DNA]</scope>
    <source>
        <strain evidence="2 3">SR1.6/6</strain>
    </source>
</reference>
<dbReference type="KEGG" id="mmes:MMSR116_02570"/>
<feature type="transmembrane region" description="Helical" evidence="1">
    <location>
        <begin position="97"/>
        <end position="120"/>
    </location>
</feature>
<evidence type="ECO:0000256" key="1">
    <source>
        <dbReference type="SAM" id="Phobius"/>
    </source>
</evidence>
<dbReference type="EMBL" id="CP043538">
    <property type="protein sequence ID" value="QGY00909.1"/>
    <property type="molecule type" value="Genomic_DNA"/>
</dbReference>
<reference evidence="2 3" key="1">
    <citation type="journal article" date="2012" name="Genet. Mol. Biol.">
        <title>Analysis of 16S rRNA and mxaF genes revealing insights into Methylobacterium niche-specific plant association.</title>
        <authorList>
            <person name="Dourado M.N."/>
            <person name="Andreote F.D."/>
            <person name="Dini-Andreote F."/>
            <person name="Conti R."/>
            <person name="Araujo J.M."/>
            <person name="Araujo W.L."/>
        </authorList>
    </citation>
    <scope>NUCLEOTIDE SEQUENCE [LARGE SCALE GENOMIC DNA]</scope>
    <source>
        <strain evidence="2 3">SR1.6/6</strain>
    </source>
</reference>
<dbReference type="PANTHER" id="PTHR40394:SF2">
    <property type="entry name" value="QUINOL:CYTOCHROME C OXIDOREDUCTASE MEMBRANE PROTEIN"/>
    <property type="match status" value="1"/>
</dbReference>